<dbReference type="AlphaFoldDB" id="Q815Q8"/>
<evidence type="ECO:0000313" key="5">
    <source>
        <dbReference type="Proteomes" id="UP000001417"/>
    </source>
</evidence>
<dbReference type="EMBL" id="AE016877">
    <property type="protein sequence ID" value="AAP11945.1"/>
    <property type="molecule type" value="Genomic_DNA"/>
</dbReference>
<proteinExistence type="inferred from homology"/>
<dbReference type="PATRIC" id="fig|226900.8.peg.5235"/>
<dbReference type="PIRSF" id="PIRSF000126">
    <property type="entry name" value="11-beta-HSD1"/>
    <property type="match status" value="1"/>
</dbReference>
<dbReference type="PANTHER" id="PTHR43115">
    <property type="entry name" value="DEHYDROGENASE/REDUCTASE SDR FAMILY MEMBER 11"/>
    <property type="match status" value="1"/>
</dbReference>
<accession>Q815Q8</accession>
<dbReference type="Gene3D" id="3.40.50.720">
    <property type="entry name" value="NAD(P)-binding Rossmann-like Domain"/>
    <property type="match status" value="1"/>
</dbReference>
<organism evidence="4 5">
    <name type="scientific">Bacillus cereus (strain ATCC 14579 / DSM 31 / CCUG 7414 / JCM 2152 / NBRC 15305 / NCIMB 9373 / NCTC 2599 / NRRL B-3711)</name>
    <dbReference type="NCBI Taxonomy" id="226900"/>
    <lineage>
        <taxon>Bacteria</taxon>
        <taxon>Bacillati</taxon>
        <taxon>Bacillota</taxon>
        <taxon>Bacilli</taxon>
        <taxon>Bacillales</taxon>
        <taxon>Bacillaceae</taxon>
        <taxon>Bacillus</taxon>
        <taxon>Bacillus cereus group</taxon>
    </lineage>
</organism>
<dbReference type="MetOSite" id="Q815Q8"/>
<dbReference type="InterPro" id="IPR020904">
    <property type="entry name" value="Sc_DH/Rdtase_CS"/>
</dbReference>
<gene>
    <name evidence="4" type="ordered locus">BC_5076</name>
</gene>
<evidence type="ECO:0000256" key="1">
    <source>
        <dbReference type="ARBA" id="ARBA00006484"/>
    </source>
</evidence>
<dbReference type="InterPro" id="IPR036291">
    <property type="entry name" value="NAD(P)-bd_dom_sf"/>
</dbReference>
<dbReference type="PROSITE" id="PS00061">
    <property type="entry name" value="ADH_SHORT"/>
    <property type="match status" value="1"/>
</dbReference>
<evidence type="ECO:0000256" key="2">
    <source>
        <dbReference type="ARBA" id="ARBA00023002"/>
    </source>
</evidence>
<dbReference type="Pfam" id="PF00106">
    <property type="entry name" value="adh_short"/>
    <property type="match status" value="1"/>
</dbReference>
<protein>
    <submittedName>
        <fullName evidence="4">Short chain dehydrogenase</fullName>
    </submittedName>
</protein>
<dbReference type="KEGG" id="bce:BC5076"/>
<dbReference type="PANTHER" id="PTHR43115:SF4">
    <property type="entry name" value="DEHYDROGENASE_REDUCTASE SDR FAMILY MEMBER 11"/>
    <property type="match status" value="1"/>
</dbReference>
<evidence type="ECO:0000313" key="4">
    <source>
        <dbReference type="EMBL" id="AAP11945.1"/>
    </source>
</evidence>
<evidence type="ECO:0000256" key="3">
    <source>
        <dbReference type="RuleBase" id="RU000363"/>
    </source>
</evidence>
<dbReference type="CDD" id="cd05233">
    <property type="entry name" value="SDR_c"/>
    <property type="match status" value="1"/>
</dbReference>
<name>Q815Q8_BACCR</name>
<dbReference type="PRINTS" id="PR00081">
    <property type="entry name" value="GDHRDH"/>
</dbReference>
<dbReference type="SUPFAM" id="SSF51735">
    <property type="entry name" value="NAD(P)-binding Rossmann-fold domains"/>
    <property type="match status" value="1"/>
</dbReference>
<dbReference type="Proteomes" id="UP000001417">
    <property type="component" value="Chromosome"/>
</dbReference>
<dbReference type="HOGENOM" id="CLU_010194_2_10_9"/>
<dbReference type="InterPro" id="IPR002347">
    <property type="entry name" value="SDR_fam"/>
</dbReference>
<sequence>MILSKNTFVILKIFDINSNCGGILMKKVVVITGASDGIGYETAIYLASKGMIVVLSSRNKTKLESVRKKIHTMGGEAIVIPADISKAKEVEQLINKTIELYGRIDVLINNAGVMPLSWLKNFDIREASSAIDVNIKGVLYGIRYVLPHMLTRDEGIIVNIGSTVSYEIPPYGVIYSATKHAVNAITKGLHKELSMSKSKVRLILISPGPVETNLMKNTNAGLKSQTYKTSTFSPVYVAESIYRSLEDRTEPKFSEIITYP</sequence>
<keyword evidence="5" id="KW-1185">Reference proteome</keyword>
<comment type="similarity">
    <text evidence="1 3">Belongs to the short-chain dehydrogenases/reductases (SDR) family.</text>
</comment>
<dbReference type="GO" id="GO:0016491">
    <property type="term" value="F:oxidoreductase activity"/>
    <property type="evidence" value="ECO:0007669"/>
    <property type="project" value="UniProtKB-KW"/>
</dbReference>
<keyword evidence="2" id="KW-0560">Oxidoreductase</keyword>
<reference evidence="4 5" key="1">
    <citation type="journal article" date="2003" name="Nature">
        <title>Genome sequence of Bacillus cereus and comparative analysis with Bacillus anthracis.</title>
        <authorList>
            <person name="Ivanova N."/>
            <person name="Sorokin A."/>
            <person name="Anderson I."/>
            <person name="Galleron N."/>
            <person name="Candelon B."/>
            <person name="Kapatral V."/>
            <person name="Bhattacharyya A."/>
            <person name="Reznik G."/>
            <person name="Mikhailova N."/>
            <person name="Lapidus A."/>
            <person name="Chu L."/>
            <person name="Mazur M."/>
            <person name="Goltsman E."/>
            <person name="Larsen N."/>
            <person name="D'Souza M."/>
            <person name="Walunas T."/>
            <person name="Grechkin Y."/>
            <person name="Pusch G."/>
            <person name="Haselkorn R."/>
            <person name="Fonstein M."/>
            <person name="Ehrlich S.D."/>
            <person name="Overbeek R."/>
            <person name="Kyrpides N."/>
        </authorList>
    </citation>
    <scope>NUCLEOTIDE SEQUENCE [LARGE SCALE GENOMIC DNA]</scope>
    <source>
        <strain evidence="5">ATCC 14579 / DSM 31 / CCUG 7414 / JCM 2152 / NBRC 15305 / NCIMB 9373 / NCTC 2599 / NRRL B-3711</strain>
    </source>
</reference>
<dbReference type="PRINTS" id="PR00080">
    <property type="entry name" value="SDRFAMILY"/>
</dbReference>